<evidence type="ECO:0000256" key="3">
    <source>
        <dbReference type="SAM" id="MobiDB-lite"/>
    </source>
</evidence>
<organism evidence="6 7">
    <name type="scientific">Halocatena salina</name>
    <dbReference type="NCBI Taxonomy" id="2934340"/>
    <lineage>
        <taxon>Archaea</taxon>
        <taxon>Methanobacteriati</taxon>
        <taxon>Methanobacteriota</taxon>
        <taxon>Stenosarchaea group</taxon>
        <taxon>Halobacteria</taxon>
        <taxon>Halobacteriales</taxon>
        <taxon>Natronomonadaceae</taxon>
        <taxon>Halocatena</taxon>
    </lineage>
</organism>
<keyword evidence="2" id="KW-0804">Transcription</keyword>
<evidence type="ECO:0000256" key="1">
    <source>
        <dbReference type="ARBA" id="ARBA00023015"/>
    </source>
</evidence>
<reference evidence="6" key="1">
    <citation type="submission" date="2022-04" db="EMBL/GenBank/DDBJ databases">
        <title>Halocatena sp. nov., isolated from a salt lake.</title>
        <authorList>
            <person name="Cui H.-L."/>
        </authorList>
    </citation>
    <scope>NUCLEOTIDE SEQUENCE</scope>
    <source>
        <strain evidence="6">AD-1</strain>
        <plasmid evidence="6">unnamed4</plasmid>
    </source>
</reference>
<dbReference type="GeneID" id="71930242"/>
<geneLocation type="plasmid" evidence="6 7">
    <name>unnamed4</name>
</geneLocation>
<evidence type="ECO:0000259" key="5">
    <source>
        <dbReference type="Pfam" id="PF15915"/>
    </source>
</evidence>
<dbReference type="PANTHER" id="PTHR34236:SF1">
    <property type="entry name" value="DIMETHYL SULFOXIDE REDUCTASE TRANSCRIPTIONAL ACTIVATOR"/>
    <property type="match status" value="1"/>
</dbReference>
<dbReference type="RefSeq" id="WP_247995947.1">
    <property type="nucleotide sequence ID" value="NZ_CP096023.1"/>
</dbReference>
<keyword evidence="7" id="KW-1185">Reference proteome</keyword>
<dbReference type="Pfam" id="PF15915">
    <property type="entry name" value="BAT"/>
    <property type="match status" value="1"/>
</dbReference>
<protein>
    <submittedName>
        <fullName evidence="6">Helix-turn-helix domain-containing protein</fullName>
    </submittedName>
</protein>
<keyword evidence="1" id="KW-0805">Transcription regulation</keyword>
<dbReference type="InterPro" id="IPR031803">
    <property type="entry name" value="BAT_GAF/HTH-assoc"/>
</dbReference>
<gene>
    <name evidence="6" type="ORF">MW046_19305</name>
</gene>
<keyword evidence="6" id="KW-0614">Plasmid</keyword>
<dbReference type="InterPro" id="IPR007050">
    <property type="entry name" value="HTH_bacterioopsin"/>
</dbReference>
<accession>A0A8U0A836</accession>
<evidence type="ECO:0000313" key="7">
    <source>
        <dbReference type="Proteomes" id="UP000831768"/>
    </source>
</evidence>
<evidence type="ECO:0000313" key="6">
    <source>
        <dbReference type="EMBL" id="UPM45295.1"/>
    </source>
</evidence>
<sequence>MTTICKLTMPAEEFGLAETFQTAPDAQIACEPVAASSSTESMPLIRARAPDRQALETAFTSDATVAEWTRLTGGEPGWLYRIEWAARTSLVRRMLTGEGATILSAAGSGNEWALRLLYPSRAACSEIHTICQTHNLGLSVDSIRTVDSEQSTYHGLTDAQHTALTQAHSMGYFKVPRDAGLDTVAETLDISHQALSERLRRAHQTLIGITIGQQGVAQTTATAETVPTDGSAMSDSLRLPTD</sequence>
<dbReference type="KEGG" id="haad:MW046_19305"/>
<feature type="domain" description="HTH bat-type" evidence="4">
    <location>
        <begin position="156"/>
        <end position="207"/>
    </location>
</feature>
<feature type="region of interest" description="Disordered" evidence="3">
    <location>
        <begin position="218"/>
        <end position="242"/>
    </location>
</feature>
<dbReference type="PANTHER" id="PTHR34236">
    <property type="entry name" value="DIMETHYL SULFOXIDE REDUCTASE TRANSCRIPTIONAL ACTIVATOR"/>
    <property type="match status" value="1"/>
</dbReference>
<dbReference type="Proteomes" id="UP000831768">
    <property type="component" value="Plasmid unnamed4"/>
</dbReference>
<dbReference type="Pfam" id="PF04967">
    <property type="entry name" value="HTH_10"/>
    <property type="match status" value="1"/>
</dbReference>
<proteinExistence type="predicted"/>
<name>A0A8U0A836_9EURY</name>
<dbReference type="EMBL" id="CP096023">
    <property type="protein sequence ID" value="UPM45295.1"/>
    <property type="molecule type" value="Genomic_DNA"/>
</dbReference>
<evidence type="ECO:0000256" key="2">
    <source>
        <dbReference type="ARBA" id="ARBA00023163"/>
    </source>
</evidence>
<evidence type="ECO:0000259" key="4">
    <source>
        <dbReference type="Pfam" id="PF04967"/>
    </source>
</evidence>
<dbReference type="AlphaFoldDB" id="A0A8U0A836"/>
<feature type="domain" description="Bacterioopsin transcriptional activator GAF and HTH associated" evidence="5">
    <location>
        <begin position="20"/>
        <end position="153"/>
    </location>
</feature>